<name>A0ABT4S7X8_9ACTN</name>
<dbReference type="EMBL" id="JAPNNL010000019">
    <property type="protein sequence ID" value="MDA0633301.1"/>
    <property type="molecule type" value="Genomic_DNA"/>
</dbReference>
<feature type="transmembrane region" description="Helical" evidence="1">
    <location>
        <begin position="36"/>
        <end position="60"/>
    </location>
</feature>
<keyword evidence="1" id="KW-1133">Transmembrane helix</keyword>
<comment type="caution">
    <text evidence="2">The sequence shown here is derived from an EMBL/GenBank/DDBJ whole genome shotgun (WGS) entry which is preliminary data.</text>
</comment>
<accession>A0ABT4S7X8</accession>
<feature type="transmembrane region" description="Helical" evidence="1">
    <location>
        <begin position="67"/>
        <end position="90"/>
    </location>
</feature>
<protein>
    <submittedName>
        <fullName evidence="2">Uncharacterized protein</fullName>
    </submittedName>
</protein>
<evidence type="ECO:0000256" key="1">
    <source>
        <dbReference type="SAM" id="Phobius"/>
    </source>
</evidence>
<sequence>MKRFAVASAWLAAFLLVIPTAGLAVAASSLHEPAAFLGWYLALLALAYVLGLIPLALIGLSPDWLRALVTAMVMYVIALVTPLTSAMASFPIHVIRCGGLPLVATDFAAAKSYTVPSSEYYLVTPLDSRFFCTEDEARAARYHRWPVP</sequence>
<evidence type="ECO:0000313" key="3">
    <source>
        <dbReference type="Proteomes" id="UP001144036"/>
    </source>
</evidence>
<reference evidence="2" key="1">
    <citation type="submission" date="2022-11" db="EMBL/GenBank/DDBJ databases">
        <title>Nonomuraea corallina sp. nov., a new species of the genus Nonomuraea isolated from sea side sediment in Thai sea.</title>
        <authorList>
            <person name="Ngamcharungchit C."/>
            <person name="Matsumoto A."/>
            <person name="Suriyachadkun C."/>
            <person name="Panbangred W."/>
            <person name="Inahashi Y."/>
            <person name="Intra B."/>
        </authorList>
    </citation>
    <scope>NUCLEOTIDE SEQUENCE</scope>
    <source>
        <strain evidence="2">MCN248</strain>
    </source>
</reference>
<gene>
    <name evidence="2" type="ORF">OUY22_07700</name>
</gene>
<proteinExistence type="predicted"/>
<dbReference type="Proteomes" id="UP001144036">
    <property type="component" value="Unassembled WGS sequence"/>
</dbReference>
<dbReference type="RefSeq" id="WP_270154103.1">
    <property type="nucleotide sequence ID" value="NZ_JAPNNL010000019.1"/>
</dbReference>
<keyword evidence="3" id="KW-1185">Reference proteome</keyword>
<organism evidence="2 3">
    <name type="scientific">Nonomuraea corallina</name>
    <dbReference type="NCBI Taxonomy" id="2989783"/>
    <lineage>
        <taxon>Bacteria</taxon>
        <taxon>Bacillati</taxon>
        <taxon>Actinomycetota</taxon>
        <taxon>Actinomycetes</taxon>
        <taxon>Streptosporangiales</taxon>
        <taxon>Streptosporangiaceae</taxon>
        <taxon>Nonomuraea</taxon>
    </lineage>
</organism>
<keyword evidence="1" id="KW-0812">Transmembrane</keyword>
<keyword evidence="1" id="KW-0472">Membrane</keyword>
<evidence type="ECO:0000313" key="2">
    <source>
        <dbReference type="EMBL" id="MDA0633301.1"/>
    </source>
</evidence>